<accession>A0A1B6HXV1</accession>
<organism evidence="2">
    <name type="scientific">Homalodisca liturata</name>
    <dbReference type="NCBI Taxonomy" id="320908"/>
    <lineage>
        <taxon>Eukaryota</taxon>
        <taxon>Metazoa</taxon>
        <taxon>Ecdysozoa</taxon>
        <taxon>Arthropoda</taxon>
        <taxon>Hexapoda</taxon>
        <taxon>Insecta</taxon>
        <taxon>Pterygota</taxon>
        <taxon>Neoptera</taxon>
        <taxon>Paraneoptera</taxon>
        <taxon>Hemiptera</taxon>
        <taxon>Auchenorrhyncha</taxon>
        <taxon>Membracoidea</taxon>
        <taxon>Cicadellidae</taxon>
        <taxon>Cicadellinae</taxon>
        <taxon>Proconiini</taxon>
        <taxon>Homalodisca</taxon>
    </lineage>
</organism>
<feature type="non-terminal residue" evidence="2">
    <location>
        <position position="200"/>
    </location>
</feature>
<evidence type="ECO:0000313" key="2">
    <source>
        <dbReference type="EMBL" id="JAS79484.1"/>
    </source>
</evidence>
<feature type="region of interest" description="Disordered" evidence="1">
    <location>
        <begin position="129"/>
        <end position="200"/>
    </location>
</feature>
<feature type="non-terminal residue" evidence="2">
    <location>
        <position position="1"/>
    </location>
</feature>
<proteinExistence type="predicted"/>
<feature type="compositionally biased region" description="Polar residues" evidence="1">
    <location>
        <begin position="185"/>
        <end position="200"/>
    </location>
</feature>
<evidence type="ECO:0000256" key="1">
    <source>
        <dbReference type="SAM" id="MobiDB-lite"/>
    </source>
</evidence>
<sequence length="200" mass="22964">NSDTFDVHKPFSGLDNILNTATTLFAATQVKPKTINELNSAIQDTQNSNSNFRNQTRSHEIEFENHKKRKATTQTSSEVNIGIPERKMVTKINPLKQESLLNYQNFITPVTSVEYQNAQCIKTTNKEAQTDAFNKPKSPVKQQRDSIMKFQKSSNKVKRHSSNSIKTESDQFHSFKKPKFPPKRSTLTKNEQQVQFKQDD</sequence>
<gene>
    <name evidence="2" type="ORF">g.58228</name>
</gene>
<protein>
    <submittedName>
        <fullName evidence="2">Uncharacterized protein</fullName>
    </submittedName>
</protein>
<reference evidence="2" key="1">
    <citation type="submission" date="2015-11" db="EMBL/GenBank/DDBJ databases">
        <title>De novo transcriptome assembly of four potential Pierce s Disease insect vectors from Arizona vineyards.</title>
        <authorList>
            <person name="Tassone E.E."/>
        </authorList>
    </citation>
    <scope>NUCLEOTIDE SEQUENCE</scope>
</reference>
<dbReference type="AlphaFoldDB" id="A0A1B6HXV1"/>
<dbReference type="EMBL" id="GECU01028222">
    <property type="protein sequence ID" value="JAS79484.1"/>
    <property type="molecule type" value="Transcribed_RNA"/>
</dbReference>
<name>A0A1B6HXV1_9HEMI</name>